<gene>
    <name evidence="4" type="primary">rps8</name>
</gene>
<dbReference type="GeneID" id="5309884"/>
<name>A6YEC2_CHLAT</name>
<evidence type="ECO:0000256" key="2">
    <source>
        <dbReference type="ARBA" id="ARBA00022980"/>
    </source>
</evidence>
<dbReference type="GO" id="GO:0005737">
    <property type="term" value="C:cytoplasm"/>
    <property type="evidence" value="ECO:0007669"/>
    <property type="project" value="UniProtKB-ARBA"/>
</dbReference>
<dbReference type="SUPFAM" id="SSF56047">
    <property type="entry name" value="Ribosomal protein S8"/>
    <property type="match status" value="1"/>
</dbReference>
<comment type="similarity">
    <text evidence="1">Belongs to the universal ribosomal protein uS8 family.</text>
</comment>
<dbReference type="GO" id="GO:0005840">
    <property type="term" value="C:ribosome"/>
    <property type="evidence" value="ECO:0007669"/>
    <property type="project" value="UniProtKB-KW"/>
</dbReference>
<dbReference type="FunFam" id="3.30.1490.10:FF:000001">
    <property type="entry name" value="30S ribosomal protein S8"/>
    <property type="match status" value="1"/>
</dbReference>
<evidence type="ECO:0000313" key="4">
    <source>
        <dbReference type="EMBL" id="ABO15124.1"/>
    </source>
</evidence>
<dbReference type="EMBL" id="EF463011">
    <property type="protein sequence ID" value="ABO15124.1"/>
    <property type="molecule type" value="Genomic_DNA"/>
</dbReference>
<dbReference type="Gene3D" id="3.30.1370.30">
    <property type="match status" value="1"/>
</dbReference>
<protein>
    <submittedName>
        <fullName evidence="4">Ribosomal protein S8</fullName>
    </submittedName>
</protein>
<dbReference type="Pfam" id="PF00410">
    <property type="entry name" value="Ribosomal_S8"/>
    <property type="match status" value="1"/>
</dbReference>
<geneLocation type="mitochondrion" evidence="4"/>
<evidence type="ECO:0000256" key="1">
    <source>
        <dbReference type="ARBA" id="ARBA00006471"/>
    </source>
</evidence>
<keyword evidence="4" id="KW-0496">Mitochondrion</keyword>
<accession>A6YEC2</accession>
<dbReference type="InterPro" id="IPR000630">
    <property type="entry name" value="Ribosomal_uS8"/>
</dbReference>
<proteinExistence type="inferred from homology"/>
<dbReference type="AlphaFoldDB" id="A6YEC2"/>
<dbReference type="GO" id="GO:0003735">
    <property type="term" value="F:structural constituent of ribosome"/>
    <property type="evidence" value="ECO:0007669"/>
    <property type="project" value="InterPro"/>
</dbReference>
<reference evidence="4" key="1">
    <citation type="journal article" date="2007" name="BMC Genomics">
        <title>An unexpectedly large and loosely packed mitochondrial genome in the charophycean green alga Chlorokybus atmophyticus.</title>
        <authorList>
            <person name="Turmel M."/>
            <person name="Otis C."/>
            <person name="Lemieux C."/>
        </authorList>
    </citation>
    <scope>NUCLEOTIDE SEQUENCE</scope>
    <source>
        <strain evidence="4">SAG 48.80</strain>
    </source>
</reference>
<keyword evidence="2 4" id="KW-0689">Ribosomal protein</keyword>
<organism evidence="4">
    <name type="scientific">Chlorokybus atmophyticus</name>
    <name type="common">Soil alga</name>
    <dbReference type="NCBI Taxonomy" id="3144"/>
    <lineage>
        <taxon>Eukaryota</taxon>
        <taxon>Viridiplantae</taxon>
        <taxon>Streptophyta</taxon>
        <taxon>Chlorokybophyceae</taxon>
        <taxon>Chlorokybales</taxon>
        <taxon>Chlorokybaceae</taxon>
        <taxon>Chlorokybus</taxon>
    </lineage>
</organism>
<dbReference type="GO" id="GO:0006412">
    <property type="term" value="P:translation"/>
    <property type="evidence" value="ECO:0007669"/>
    <property type="project" value="InterPro"/>
</dbReference>
<dbReference type="Gene3D" id="3.30.1490.10">
    <property type="match status" value="1"/>
</dbReference>
<keyword evidence="3" id="KW-0687">Ribonucleoprotein</keyword>
<sequence length="124" mass="14276">MDSLNQFYSIIQNGLKAKRSIVSLRNSKLVWKLLNVLHREGYIRGLELKNNKINVWLKYKNDKPVINKIKRISRPSNRVYLSSNNISLYKRGVGIILLSTRNGIYSDIDARLQGLGGEILCQVF</sequence>
<dbReference type="PANTHER" id="PTHR11758">
    <property type="entry name" value="40S RIBOSOMAL PROTEIN S15A"/>
    <property type="match status" value="1"/>
</dbReference>
<dbReference type="RefSeq" id="YP_001315134.1">
    <property type="nucleotide sequence ID" value="NC_009630.1"/>
</dbReference>
<dbReference type="GO" id="GO:1990904">
    <property type="term" value="C:ribonucleoprotein complex"/>
    <property type="evidence" value="ECO:0007669"/>
    <property type="project" value="UniProtKB-KW"/>
</dbReference>
<dbReference type="InterPro" id="IPR035987">
    <property type="entry name" value="Ribosomal_uS8_sf"/>
</dbReference>
<evidence type="ECO:0000256" key="3">
    <source>
        <dbReference type="ARBA" id="ARBA00023274"/>
    </source>
</evidence>